<evidence type="ECO:0000313" key="1">
    <source>
        <dbReference type="EMBL" id="RUS78934.1"/>
    </source>
</evidence>
<keyword evidence="2" id="KW-1185">Reference proteome</keyword>
<dbReference type="EMBL" id="RQTK01000481">
    <property type="protein sequence ID" value="RUS78934.1"/>
    <property type="molecule type" value="Genomic_DNA"/>
</dbReference>
<feature type="non-terminal residue" evidence="1">
    <location>
        <position position="194"/>
    </location>
</feature>
<organism evidence="1 2">
    <name type="scientific">Elysia chlorotica</name>
    <name type="common">Eastern emerald elysia</name>
    <name type="synonym">Sea slug</name>
    <dbReference type="NCBI Taxonomy" id="188477"/>
    <lineage>
        <taxon>Eukaryota</taxon>
        <taxon>Metazoa</taxon>
        <taxon>Spiralia</taxon>
        <taxon>Lophotrochozoa</taxon>
        <taxon>Mollusca</taxon>
        <taxon>Gastropoda</taxon>
        <taxon>Heterobranchia</taxon>
        <taxon>Euthyneura</taxon>
        <taxon>Panpulmonata</taxon>
        <taxon>Sacoglossa</taxon>
        <taxon>Placobranchoidea</taxon>
        <taxon>Plakobranchidae</taxon>
        <taxon>Elysia</taxon>
    </lineage>
</organism>
<gene>
    <name evidence="1" type="ORF">EGW08_013312</name>
</gene>
<sequence length="194" mass="22195">LPNLFRGVLVSADLVPKKTSRRVELSVTEEQRVVQSWHANVTGENSGKVRVLHIYRPHVERLHVQTQRRCCGHTIRGAGHVIRIHRFVELVYRNKPLVIREPVRFIAFVDHTHDENRSFPQLVSQAYGHVCHVDVHVIVRLDDKRGAWTVQAHPANDGHGFEAQVPVAVDEVLLDNVAVEIRFFHEKCLEILGT</sequence>
<evidence type="ECO:0000313" key="2">
    <source>
        <dbReference type="Proteomes" id="UP000271974"/>
    </source>
</evidence>
<name>A0A3S0ZHD4_ELYCH</name>
<feature type="non-terminal residue" evidence="1">
    <location>
        <position position="1"/>
    </location>
</feature>
<comment type="caution">
    <text evidence="1">The sequence shown here is derived from an EMBL/GenBank/DDBJ whole genome shotgun (WGS) entry which is preliminary data.</text>
</comment>
<dbReference type="Proteomes" id="UP000271974">
    <property type="component" value="Unassembled WGS sequence"/>
</dbReference>
<dbReference type="AlphaFoldDB" id="A0A3S0ZHD4"/>
<accession>A0A3S0ZHD4</accession>
<protein>
    <submittedName>
        <fullName evidence="1">Uncharacterized protein</fullName>
    </submittedName>
</protein>
<proteinExistence type="predicted"/>
<reference evidence="1 2" key="1">
    <citation type="submission" date="2019-01" db="EMBL/GenBank/DDBJ databases">
        <title>A draft genome assembly of the solar-powered sea slug Elysia chlorotica.</title>
        <authorList>
            <person name="Cai H."/>
            <person name="Li Q."/>
            <person name="Fang X."/>
            <person name="Li J."/>
            <person name="Curtis N.E."/>
            <person name="Altenburger A."/>
            <person name="Shibata T."/>
            <person name="Feng M."/>
            <person name="Maeda T."/>
            <person name="Schwartz J.A."/>
            <person name="Shigenobu S."/>
            <person name="Lundholm N."/>
            <person name="Nishiyama T."/>
            <person name="Yang H."/>
            <person name="Hasebe M."/>
            <person name="Li S."/>
            <person name="Pierce S.K."/>
            <person name="Wang J."/>
        </authorList>
    </citation>
    <scope>NUCLEOTIDE SEQUENCE [LARGE SCALE GENOMIC DNA]</scope>
    <source>
        <strain evidence="1">EC2010</strain>
        <tissue evidence="1">Whole organism of an adult</tissue>
    </source>
</reference>